<evidence type="ECO:0000313" key="2">
    <source>
        <dbReference type="EnsemblMetazoa" id="AFUN019777-PA"/>
    </source>
</evidence>
<keyword evidence="1" id="KW-0732">Signal</keyword>
<reference evidence="2" key="1">
    <citation type="submission" date="2020-05" db="UniProtKB">
        <authorList>
            <consortium name="EnsemblMetazoa"/>
        </authorList>
    </citation>
    <scope>IDENTIFICATION</scope>
    <source>
        <strain evidence="2">FUMOZ</strain>
    </source>
</reference>
<dbReference type="VEuPathDB" id="VectorBase:AFUN019777"/>
<accession>A0A4Y0BIC7</accession>
<protein>
    <submittedName>
        <fullName evidence="2">Uncharacterized protein</fullName>
    </submittedName>
</protein>
<dbReference type="AlphaFoldDB" id="A0A4Y0BIC7"/>
<dbReference type="EnsemblMetazoa" id="AFUN019777-RA">
    <property type="protein sequence ID" value="AFUN019777-PA"/>
    <property type="gene ID" value="AFUN019777"/>
</dbReference>
<organism evidence="2">
    <name type="scientific">Anopheles funestus</name>
    <name type="common">African malaria mosquito</name>
    <dbReference type="NCBI Taxonomy" id="62324"/>
    <lineage>
        <taxon>Eukaryota</taxon>
        <taxon>Metazoa</taxon>
        <taxon>Ecdysozoa</taxon>
        <taxon>Arthropoda</taxon>
        <taxon>Hexapoda</taxon>
        <taxon>Insecta</taxon>
        <taxon>Pterygota</taxon>
        <taxon>Neoptera</taxon>
        <taxon>Endopterygota</taxon>
        <taxon>Diptera</taxon>
        <taxon>Nematocera</taxon>
        <taxon>Culicoidea</taxon>
        <taxon>Culicidae</taxon>
        <taxon>Anophelinae</taxon>
        <taxon>Anopheles</taxon>
    </lineage>
</organism>
<sequence length="128" mass="13709">MNILHCLLLVLVLAGIMYGGSSAASVGANLVRERRNPFLSFPGGGFGVGDSPSNATKDTINVVLLMLTPTSPSNDVLINKCGTHSFYLPELLFLYISFSACFSSRHPQRPLLAPMSYCDLSARKAACL</sequence>
<name>A0A4Y0BIC7_ANOFN</name>
<feature type="signal peptide" evidence="1">
    <location>
        <begin position="1"/>
        <end position="23"/>
    </location>
</feature>
<evidence type="ECO:0000256" key="1">
    <source>
        <dbReference type="SAM" id="SignalP"/>
    </source>
</evidence>
<feature type="chain" id="PRO_5021319527" evidence="1">
    <location>
        <begin position="24"/>
        <end position="128"/>
    </location>
</feature>
<proteinExistence type="predicted"/>